<reference evidence="1" key="1">
    <citation type="submission" date="2023-03" db="EMBL/GenBank/DDBJ databases">
        <title>Massive genome expansion in bonnet fungi (Mycena s.s.) driven by repeated elements and novel gene families across ecological guilds.</title>
        <authorList>
            <consortium name="Lawrence Berkeley National Laboratory"/>
            <person name="Harder C.B."/>
            <person name="Miyauchi S."/>
            <person name="Viragh M."/>
            <person name="Kuo A."/>
            <person name="Thoen E."/>
            <person name="Andreopoulos B."/>
            <person name="Lu D."/>
            <person name="Skrede I."/>
            <person name="Drula E."/>
            <person name="Henrissat B."/>
            <person name="Morin E."/>
            <person name="Kohler A."/>
            <person name="Barry K."/>
            <person name="LaButti K."/>
            <person name="Morin E."/>
            <person name="Salamov A."/>
            <person name="Lipzen A."/>
            <person name="Mereny Z."/>
            <person name="Hegedus B."/>
            <person name="Baldrian P."/>
            <person name="Stursova M."/>
            <person name="Weitz H."/>
            <person name="Taylor A."/>
            <person name="Grigoriev I.V."/>
            <person name="Nagy L.G."/>
            <person name="Martin F."/>
            <person name="Kauserud H."/>
        </authorList>
    </citation>
    <scope>NUCLEOTIDE SEQUENCE</scope>
    <source>
        <strain evidence="1">CBHHK182m</strain>
    </source>
</reference>
<comment type="caution">
    <text evidence="1">The sequence shown here is derived from an EMBL/GenBank/DDBJ whole genome shotgun (WGS) entry which is preliminary data.</text>
</comment>
<dbReference type="AlphaFoldDB" id="A0AAD7JJV7"/>
<accession>A0AAD7JJV7</accession>
<keyword evidence="2" id="KW-1185">Reference proteome</keyword>
<dbReference type="Proteomes" id="UP001215598">
    <property type="component" value="Unassembled WGS sequence"/>
</dbReference>
<organism evidence="1 2">
    <name type="scientific">Mycena metata</name>
    <dbReference type="NCBI Taxonomy" id="1033252"/>
    <lineage>
        <taxon>Eukaryota</taxon>
        <taxon>Fungi</taxon>
        <taxon>Dikarya</taxon>
        <taxon>Basidiomycota</taxon>
        <taxon>Agaricomycotina</taxon>
        <taxon>Agaricomycetes</taxon>
        <taxon>Agaricomycetidae</taxon>
        <taxon>Agaricales</taxon>
        <taxon>Marasmiineae</taxon>
        <taxon>Mycenaceae</taxon>
        <taxon>Mycena</taxon>
    </lineage>
</organism>
<gene>
    <name evidence="1" type="ORF">B0H16DRAFT_385027</name>
</gene>
<name>A0AAD7JJV7_9AGAR</name>
<evidence type="ECO:0000313" key="2">
    <source>
        <dbReference type="Proteomes" id="UP001215598"/>
    </source>
</evidence>
<sequence>MHLSLRVERFSESDFSASDRVSLLPSRFGNIILEMQTLAISAVNGSLPDFHAVIRRVEESRDEMRFLPVFYHHLDPAKMPSGAEMDILTLPETTSATIDRAFLCFQGLFHLRPPAGSHADLWKRVWPWTQFFDAHHSRIPGGHTEDVVRACCFICVVRLTDHGSPTTRLILNARSWNFGGAGLGHILPRSQSHDRTNPPQYLPTSARFLGVPGG</sequence>
<proteinExistence type="predicted"/>
<protein>
    <submittedName>
        <fullName evidence="1">Uncharacterized protein</fullName>
    </submittedName>
</protein>
<dbReference type="EMBL" id="JARKIB010000024">
    <property type="protein sequence ID" value="KAJ7766050.1"/>
    <property type="molecule type" value="Genomic_DNA"/>
</dbReference>
<evidence type="ECO:0000313" key="1">
    <source>
        <dbReference type="EMBL" id="KAJ7766050.1"/>
    </source>
</evidence>